<dbReference type="PANTHER" id="PTHR11911">
    <property type="entry name" value="INOSINE-5-MONOPHOSPHATE DEHYDROGENASE RELATED"/>
    <property type="match status" value="1"/>
</dbReference>
<evidence type="ECO:0000256" key="5">
    <source>
        <dbReference type="ARBA" id="ARBA00022958"/>
    </source>
</evidence>
<evidence type="ECO:0000313" key="10">
    <source>
        <dbReference type="EMBL" id="CAK8053724.1"/>
    </source>
</evidence>
<protein>
    <submittedName>
        <fullName evidence="10">IMP dehydrogenase/GMP reductase (GuaB)</fullName>
        <ecNumber evidence="10">1.1.1.205</ecNumber>
    </submittedName>
</protein>
<dbReference type="GO" id="GO:0003938">
    <property type="term" value="F:IMP dehydrogenase activity"/>
    <property type="evidence" value="ECO:0007669"/>
    <property type="project" value="UniProtKB-EC"/>
</dbReference>
<gene>
    <name evidence="10" type="ORF">R54876_GBNLAHCA_00281</name>
</gene>
<dbReference type="RefSeq" id="WP_349641278.1">
    <property type="nucleotide sequence ID" value="NZ_CAWVOH010000001.1"/>
</dbReference>
<dbReference type="PANTHER" id="PTHR11911:SF111">
    <property type="entry name" value="INOSINE-5'-MONOPHOSPHATE DEHYDROGENASE"/>
    <property type="match status" value="1"/>
</dbReference>
<sequence>MAKFSKKNKFVPMGLTFEDMKIEGHDQAIALDQVSVATQLTPTLKLNIPLLSAAMDTVTESDFAIALAQFGGLGVVHKNMTIADQANEIARVKEYHFDEKAYPKAAIDAEGRLLVAGAVGVTNDTLKRVQALADAGADAIVLDSAHGHSEGVLRKVSEVRQAFPKLNIIAGNIATESGAAALYDAGADVVKIGIGPGSICTTRVVAGIGVPQLSAIRDAAVEAKKRDKSIIADGGAKTAEDILKALAMGGNAVMLGSMFSGTAETPGDVFEENGKKFKFYRGMGSIAAMENGSKDRYFQGEVKEANKMVPEGIEARVVYKGTLEEVLEPVMEYLTGTMAELGAKNIETLISQNDLRLNTKVHDYQASL</sequence>
<feature type="domain" description="IMP dehydrogenase/GMP reductase" evidence="9">
    <location>
        <begin position="14"/>
        <end position="357"/>
    </location>
</feature>
<keyword evidence="4" id="KW-0658">Purine biosynthesis</keyword>
<evidence type="ECO:0000256" key="3">
    <source>
        <dbReference type="ARBA" id="ARBA00022749"/>
    </source>
</evidence>
<keyword evidence="5" id="KW-0630">Potassium</keyword>
<dbReference type="SMART" id="SM01240">
    <property type="entry name" value="IMPDH"/>
    <property type="match status" value="1"/>
</dbReference>
<accession>A0ABM9N3J5</accession>
<evidence type="ECO:0000256" key="4">
    <source>
        <dbReference type="ARBA" id="ARBA00022755"/>
    </source>
</evidence>
<dbReference type="Gene3D" id="3.20.20.70">
    <property type="entry name" value="Aldolase class I"/>
    <property type="match status" value="2"/>
</dbReference>
<dbReference type="InterPro" id="IPR005990">
    <property type="entry name" value="IMP_DH"/>
</dbReference>
<dbReference type="InterPro" id="IPR013785">
    <property type="entry name" value="Aldolase_TIM"/>
</dbReference>
<evidence type="ECO:0000256" key="6">
    <source>
        <dbReference type="ARBA" id="ARBA00023002"/>
    </source>
</evidence>
<dbReference type="SUPFAM" id="SSF51412">
    <property type="entry name" value="Inosine monophosphate dehydrogenase (IMPDH)"/>
    <property type="match status" value="1"/>
</dbReference>
<evidence type="ECO:0000313" key="11">
    <source>
        <dbReference type="Proteomes" id="UP001314241"/>
    </source>
</evidence>
<evidence type="ECO:0000256" key="8">
    <source>
        <dbReference type="ARBA" id="ARBA00048028"/>
    </source>
</evidence>
<evidence type="ECO:0000256" key="2">
    <source>
        <dbReference type="ARBA" id="ARBA00005502"/>
    </source>
</evidence>
<dbReference type="EMBL" id="CAWVOH010000001">
    <property type="protein sequence ID" value="CAK8053724.1"/>
    <property type="molecule type" value="Genomic_DNA"/>
</dbReference>
<name>A0ABM9N3J5_9LACO</name>
<keyword evidence="6 10" id="KW-0560">Oxidoreductase</keyword>
<keyword evidence="11" id="KW-1185">Reference proteome</keyword>
<dbReference type="CDD" id="cd00381">
    <property type="entry name" value="IMPDH"/>
    <property type="match status" value="1"/>
</dbReference>
<dbReference type="InterPro" id="IPR015875">
    <property type="entry name" value="IMP_DH/GMP_Rdtase_CS"/>
</dbReference>
<evidence type="ECO:0000256" key="1">
    <source>
        <dbReference type="ARBA" id="ARBA00001958"/>
    </source>
</evidence>
<dbReference type="PROSITE" id="PS00487">
    <property type="entry name" value="IMP_DH_GMP_RED"/>
    <property type="match status" value="1"/>
</dbReference>
<organism evidence="10 11">
    <name type="scientific">Eupransor demetentiae</name>
    <dbReference type="NCBI Taxonomy" id="3109584"/>
    <lineage>
        <taxon>Bacteria</taxon>
        <taxon>Bacillati</taxon>
        <taxon>Bacillota</taxon>
        <taxon>Bacilli</taxon>
        <taxon>Lactobacillales</taxon>
        <taxon>Lactobacillaceae</taxon>
        <taxon>Eupransor</taxon>
    </lineage>
</organism>
<evidence type="ECO:0000259" key="9">
    <source>
        <dbReference type="Pfam" id="PF00478"/>
    </source>
</evidence>
<dbReference type="Proteomes" id="UP001314241">
    <property type="component" value="Unassembled WGS sequence"/>
</dbReference>
<dbReference type="Pfam" id="PF00478">
    <property type="entry name" value="IMPDH"/>
    <property type="match status" value="1"/>
</dbReference>
<keyword evidence="7" id="KW-0520">NAD</keyword>
<dbReference type="EC" id="1.1.1.205" evidence="10"/>
<dbReference type="InterPro" id="IPR001093">
    <property type="entry name" value="IMP_DH_GMPRt"/>
</dbReference>
<keyword evidence="3" id="KW-0332">GMP biosynthesis</keyword>
<proteinExistence type="inferred from homology"/>
<evidence type="ECO:0000256" key="7">
    <source>
        <dbReference type="ARBA" id="ARBA00023027"/>
    </source>
</evidence>
<comment type="cofactor">
    <cofactor evidence="1">
        <name>K(+)</name>
        <dbReference type="ChEBI" id="CHEBI:29103"/>
    </cofactor>
</comment>
<comment type="similarity">
    <text evidence="2">Belongs to the IMPDH/GMPR family.</text>
</comment>
<reference evidence="10 11" key="1">
    <citation type="submission" date="2024-01" db="EMBL/GenBank/DDBJ databases">
        <authorList>
            <person name="Botero Cardona J."/>
        </authorList>
    </citation>
    <scope>NUCLEOTIDE SEQUENCE [LARGE SCALE GENOMIC DNA]</scope>
    <source>
        <strain evidence="10 11">LMG 33000</strain>
    </source>
</reference>
<comment type="caution">
    <text evidence="10">The sequence shown here is derived from an EMBL/GenBank/DDBJ whole genome shotgun (WGS) entry which is preliminary data.</text>
</comment>
<comment type="catalytic activity">
    <reaction evidence="8">
        <text>IMP + NAD(+) + H2O = XMP + NADH + H(+)</text>
        <dbReference type="Rhea" id="RHEA:11708"/>
        <dbReference type="ChEBI" id="CHEBI:15377"/>
        <dbReference type="ChEBI" id="CHEBI:15378"/>
        <dbReference type="ChEBI" id="CHEBI:57464"/>
        <dbReference type="ChEBI" id="CHEBI:57540"/>
        <dbReference type="ChEBI" id="CHEBI:57945"/>
        <dbReference type="ChEBI" id="CHEBI:58053"/>
        <dbReference type="EC" id="1.1.1.205"/>
    </reaction>
</comment>